<evidence type="ECO:0000256" key="3">
    <source>
        <dbReference type="PROSITE-ProRule" id="PRU00023"/>
    </source>
</evidence>
<name>A0A077M1E2_9MICO</name>
<dbReference type="PANTHER" id="PTHR24201">
    <property type="entry name" value="ANK_REP_REGION DOMAIN-CONTAINING PROTEIN"/>
    <property type="match status" value="1"/>
</dbReference>
<gene>
    <name evidence="4" type="primary">yahD</name>
    <name evidence="4" type="ORF">BN12_370015</name>
</gene>
<dbReference type="InterPro" id="IPR002110">
    <property type="entry name" value="Ankyrin_rpt"/>
</dbReference>
<dbReference type="RefSeq" id="WP_048551062.1">
    <property type="nucleotide sequence ID" value="NZ_HF570958.1"/>
</dbReference>
<protein>
    <submittedName>
        <fullName evidence="4">Uncharacterized protein</fullName>
    </submittedName>
</protein>
<dbReference type="Pfam" id="PF12796">
    <property type="entry name" value="Ank_2"/>
    <property type="match status" value="1"/>
</dbReference>
<dbReference type="Proteomes" id="UP000035721">
    <property type="component" value="Unassembled WGS sequence"/>
</dbReference>
<dbReference type="PROSITE" id="PS50088">
    <property type="entry name" value="ANK_REPEAT"/>
    <property type="match status" value="1"/>
</dbReference>
<dbReference type="PROSITE" id="PS50297">
    <property type="entry name" value="ANK_REP_REGION"/>
    <property type="match status" value="1"/>
</dbReference>
<keyword evidence="1" id="KW-0677">Repeat</keyword>
<sequence length="200" mass="21606">MATHDPSAYLKAAENGDLDQVRAELAAGAPIDARTPQRRSAILLAAMGGHLEVVRHLIGAGADIDAQDDKCFNPFIWGCIHDDLTLVRTMVAAGTDLQRLTRFGGNGLTPAAEKGHLDIVRELLTTTDINVNLTNFVGWTALIEAIILRDGGPVQQEIIRLLLEHGADPQMTDQWGVAPIDLAREKGFHEIVETLAEFGA</sequence>
<feature type="repeat" description="ANK" evidence="3">
    <location>
        <begin position="37"/>
        <end position="69"/>
    </location>
</feature>
<dbReference type="InterPro" id="IPR050776">
    <property type="entry name" value="Ank_Repeat/CDKN_Inhibitor"/>
</dbReference>
<keyword evidence="2 3" id="KW-0040">ANK repeat</keyword>
<evidence type="ECO:0000313" key="4">
    <source>
        <dbReference type="EMBL" id="CCH78897.1"/>
    </source>
</evidence>
<dbReference type="SMART" id="SM00248">
    <property type="entry name" value="ANK"/>
    <property type="match status" value="5"/>
</dbReference>
<comment type="caution">
    <text evidence="4">The sequence shown here is derived from an EMBL/GenBank/DDBJ whole genome shotgun (WGS) entry which is preliminary data.</text>
</comment>
<dbReference type="Pfam" id="PF00023">
    <property type="entry name" value="Ank"/>
    <property type="match status" value="1"/>
</dbReference>
<dbReference type="Gene3D" id="1.25.40.20">
    <property type="entry name" value="Ankyrin repeat-containing domain"/>
    <property type="match status" value="2"/>
</dbReference>
<evidence type="ECO:0000256" key="1">
    <source>
        <dbReference type="ARBA" id="ARBA00022737"/>
    </source>
</evidence>
<accession>A0A077M1E2</accession>
<proteinExistence type="predicted"/>
<dbReference type="AlphaFoldDB" id="A0A077M1E2"/>
<dbReference type="EMBL" id="CAJB01000301">
    <property type="protein sequence ID" value="CCH78897.1"/>
    <property type="molecule type" value="Genomic_DNA"/>
</dbReference>
<dbReference type="InterPro" id="IPR036770">
    <property type="entry name" value="Ankyrin_rpt-contain_sf"/>
</dbReference>
<keyword evidence="5" id="KW-1185">Reference proteome</keyword>
<evidence type="ECO:0000313" key="5">
    <source>
        <dbReference type="Proteomes" id="UP000035721"/>
    </source>
</evidence>
<reference evidence="4 5" key="1">
    <citation type="journal article" date="2013" name="ISME J.">
        <title>A metabolic model for members of the genus Tetrasphaera involved in enhanced biological phosphorus removal.</title>
        <authorList>
            <person name="Kristiansen R."/>
            <person name="Nguyen H.T.T."/>
            <person name="Saunders A.M."/>
            <person name="Nielsen J.L."/>
            <person name="Wimmer R."/>
            <person name="Le V.Q."/>
            <person name="McIlroy S.J."/>
            <person name="Petrovski S."/>
            <person name="Seviour R.J."/>
            <person name="Calteau A."/>
            <person name="Nielsen K.L."/>
            <person name="Nielsen P.H."/>
        </authorList>
    </citation>
    <scope>NUCLEOTIDE SEQUENCE [LARGE SCALE GENOMIC DNA]</scope>
    <source>
        <strain evidence="4 5">T1-X7</strain>
    </source>
</reference>
<dbReference type="OrthoDB" id="9812708at2"/>
<organism evidence="4 5">
    <name type="scientific">Nostocoides japonicum T1-X7</name>
    <dbReference type="NCBI Taxonomy" id="1194083"/>
    <lineage>
        <taxon>Bacteria</taxon>
        <taxon>Bacillati</taxon>
        <taxon>Actinomycetota</taxon>
        <taxon>Actinomycetes</taxon>
        <taxon>Micrococcales</taxon>
        <taxon>Intrasporangiaceae</taxon>
        <taxon>Nostocoides</taxon>
    </lineage>
</organism>
<dbReference type="PANTHER" id="PTHR24201:SF15">
    <property type="entry name" value="ANKYRIN REPEAT DOMAIN-CONTAINING PROTEIN 66"/>
    <property type="match status" value="1"/>
</dbReference>
<dbReference type="SUPFAM" id="SSF48403">
    <property type="entry name" value="Ankyrin repeat"/>
    <property type="match status" value="1"/>
</dbReference>
<evidence type="ECO:0000256" key="2">
    <source>
        <dbReference type="ARBA" id="ARBA00023043"/>
    </source>
</evidence>
<dbReference type="STRING" id="1194083.BN12_370015"/>